<name>A0A4U1HQ27_9BURK</name>
<keyword evidence="6 8" id="KW-1133">Transmembrane helix</keyword>
<evidence type="ECO:0000256" key="2">
    <source>
        <dbReference type="ARBA" id="ARBA00022475"/>
    </source>
</evidence>
<gene>
    <name evidence="9" type="ORF">FAZ69_23805</name>
</gene>
<keyword evidence="10" id="KW-1185">Reference proteome</keyword>
<dbReference type="InterPro" id="IPR051621">
    <property type="entry name" value="T2SS_protein_J"/>
</dbReference>
<evidence type="ECO:0000313" key="10">
    <source>
        <dbReference type="Proteomes" id="UP000305539"/>
    </source>
</evidence>
<comment type="caution">
    <text evidence="9">The sequence shown here is derived from an EMBL/GenBank/DDBJ whole genome shotgun (WGS) entry which is preliminary data.</text>
</comment>
<dbReference type="PANTHER" id="PTHR39583:SF2">
    <property type="entry name" value="TYPE II SECRETION SYSTEM PROTEIN J"/>
    <property type="match status" value="1"/>
</dbReference>
<keyword evidence="7 8" id="KW-0472">Membrane</keyword>
<dbReference type="GO" id="GO:0015628">
    <property type="term" value="P:protein secretion by the type II secretion system"/>
    <property type="evidence" value="ECO:0007669"/>
    <property type="project" value="InterPro"/>
</dbReference>
<keyword evidence="2" id="KW-1003">Cell membrane</keyword>
<dbReference type="PROSITE" id="PS00409">
    <property type="entry name" value="PROKAR_NTER_METHYL"/>
    <property type="match status" value="1"/>
</dbReference>
<evidence type="ECO:0000256" key="4">
    <source>
        <dbReference type="ARBA" id="ARBA00022519"/>
    </source>
</evidence>
<dbReference type="RefSeq" id="WP_136897557.1">
    <property type="nucleotide sequence ID" value="NZ_SWJE01000014.1"/>
</dbReference>
<dbReference type="AlphaFoldDB" id="A0A4U1HQ27"/>
<dbReference type="OrthoDB" id="9029037at2"/>
<sequence>MKPTVRSERRAGRRERGEPRTIAGFTLIELMVAIAILAVIAVLSWRGLDQIIRGRQTISSAMEDERVFAQLFDQLRVDTRQAATDDEAGQPAVSVGGTTLQIVRNFGVPGDPPRLQVVRYGISEGRLTRYASPPIGNAGELRRALRGDVGDWSAVQLIGGVGSITARMYVPKLGWTAQMSDVEAEIRRNDNNLKVPQLGNAPLPRSVTGLEVSIGATSLHAPVTRVFLVGE</sequence>
<dbReference type="Gene3D" id="3.30.700.10">
    <property type="entry name" value="Glycoprotein, Type 4 Pilin"/>
    <property type="match status" value="1"/>
</dbReference>
<evidence type="ECO:0000256" key="3">
    <source>
        <dbReference type="ARBA" id="ARBA00022481"/>
    </source>
</evidence>
<evidence type="ECO:0000313" key="9">
    <source>
        <dbReference type="EMBL" id="TKC83515.1"/>
    </source>
</evidence>
<evidence type="ECO:0000256" key="5">
    <source>
        <dbReference type="ARBA" id="ARBA00022692"/>
    </source>
</evidence>
<dbReference type="InterPro" id="IPR045584">
    <property type="entry name" value="Pilin-like"/>
</dbReference>
<evidence type="ECO:0000256" key="6">
    <source>
        <dbReference type="ARBA" id="ARBA00022989"/>
    </source>
</evidence>
<keyword evidence="5 8" id="KW-0812">Transmembrane</keyword>
<reference evidence="9 10" key="1">
    <citation type="submission" date="2019-04" db="EMBL/GenBank/DDBJ databases">
        <title>Trinickia sp. 7GSK02, isolated from subtropical forest soil.</title>
        <authorList>
            <person name="Gao Z.-H."/>
            <person name="Qiu L.-H."/>
        </authorList>
    </citation>
    <scope>NUCLEOTIDE SEQUENCE [LARGE SCALE GENOMIC DNA]</scope>
    <source>
        <strain evidence="9 10">7GSK02</strain>
    </source>
</reference>
<dbReference type="PRINTS" id="PR00813">
    <property type="entry name" value="BCTERIALGSPG"/>
</dbReference>
<dbReference type="GO" id="GO:0005886">
    <property type="term" value="C:plasma membrane"/>
    <property type="evidence" value="ECO:0007669"/>
    <property type="project" value="UniProtKB-SubCell"/>
</dbReference>
<keyword evidence="3" id="KW-0488">Methylation</keyword>
<evidence type="ECO:0000256" key="8">
    <source>
        <dbReference type="SAM" id="Phobius"/>
    </source>
</evidence>
<comment type="subcellular location">
    <subcellularLocation>
        <location evidence="1">Cell inner membrane</location>
        <topology evidence="1">Single-pass membrane protein</topology>
    </subcellularLocation>
</comment>
<feature type="transmembrane region" description="Helical" evidence="8">
    <location>
        <begin position="21"/>
        <end position="45"/>
    </location>
</feature>
<organism evidence="9 10">
    <name type="scientific">Trinickia terrae</name>
    <dbReference type="NCBI Taxonomy" id="2571161"/>
    <lineage>
        <taxon>Bacteria</taxon>
        <taxon>Pseudomonadati</taxon>
        <taxon>Pseudomonadota</taxon>
        <taxon>Betaproteobacteria</taxon>
        <taxon>Burkholderiales</taxon>
        <taxon>Burkholderiaceae</taxon>
        <taxon>Trinickia</taxon>
    </lineage>
</organism>
<keyword evidence="4" id="KW-0997">Cell inner membrane</keyword>
<dbReference type="InterPro" id="IPR012902">
    <property type="entry name" value="N_methyl_site"/>
</dbReference>
<proteinExistence type="predicted"/>
<dbReference type="InterPro" id="IPR000983">
    <property type="entry name" value="Bac_GSPG_pilin"/>
</dbReference>
<dbReference type="NCBIfam" id="TIGR02532">
    <property type="entry name" value="IV_pilin_GFxxxE"/>
    <property type="match status" value="1"/>
</dbReference>
<dbReference type="EMBL" id="SWJE01000014">
    <property type="protein sequence ID" value="TKC83515.1"/>
    <property type="molecule type" value="Genomic_DNA"/>
</dbReference>
<dbReference type="Proteomes" id="UP000305539">
    <property type="component" value="Unassembled WGS sequence"/>
</dbReference>
<protein>
    <submittedName>
        <fullName evidence="9">Prepilin-type N-terminal cleavage/methylation domain-containing protein</fullName>
    </submittedName>
</protein>
<dbReference type="Pfam" id="PF07963">
    <property type="entry name" value="N_methyl"/>
    <property type="match status" value="1"/>
</dbReference>
<dbReference type="SUPFAM" id="SSF54523">
    <property type="entry name" value="Pili subunits"/>
    <property type="match status" value="1"/>
</dbReference>
<accession>A0A4U1HQ27</accession>
<dbReference type="PANTHER" id="PTHR39583">
    <property type="entry name" value="TYPE II SECRETION SYSTEM PROTEIN J-RELATED"/>
    <property type="match status" value="1"/>
</dbReference>
<evidence type="ECO:0000256" key="1">
    <source>
        <dbReference type="ARBA" id="ARBA00004377"/>
    </source>
</evidence>
<dbReference type="GO" id="GO:0015627">
    <property type="term" value="C:type II protein secretion system complex"/>
    <property type="evidence" value="ECO:0007669"/>
    <property type="project" value="InterPro"/>
</dbReference>
<evidence type="ECO:0000256" key="7">
    <source>
        <dbReference type="ARBA" id="ARBA00023136"/>
    </source>
</evidence>